<accession>A0A0L0VT06</accession>
<proteinExistence type="predicted"/>
<name>A0A0L0VT06_9BASI</name>
<reference evidence="2" key="1">
    <citation type="submission" date="2014-03" db="EMBL/GenBank/DDBJ databases">
        <title>The Genome Sequence of Puccinia striiformis f. sp. tritici PST-78.</title>
        <authorList>
            <consortium name="The Broad Institute Genome Sequencing Platform"/>
            <person name="Cuomo C."/>
            <person name="Hulbert S."/>
            <person name="Chen X."/>
            <person name="Walker B."/>
            <person name="Young S.K."/>
            <person name="Zeng Q."/>
            <person name="Gargeya S."/>
            <person name="Fitzgerald M."/>
            <person name="Haas B."/>
            <person name="Abouelleil A."/>
            <person name="Alvarado L."/>
            <person name="Arachchi H.M."/>
            <person name="Berlin A.M."/>
            <person name="Chapman S.B."/>
            <person name="Goldberg J."/>
            <person name="Griggs A."/>
            <person name="Gujja S."/>
            <person name="Hansen M."/>
            <person name="Howarth C."/>
            <person name="Imamovic A."/>
            <person name="Larimer J."/>
            <person name="McCowan C."/>
            <person name="Montmayeur A."/>
            <person name="Murphy C."/>
            <person name="Neiman D."/>
            <person name="Pearson M."/>
            <person name="Priest M."/>
            <person name="Roberts A."/>
            <person name="Saif S."/>
            <person name="Shea T."/>
            <person name="Sisk P."/>
            <person name="Sykes S."/>
            <person name="Wortman J."/>
            <person name="Nusbaum C."/>
            <person name="Birren B."/>
        </authorList>
    </citation>
    <scope>NUCLEOTIDE SEQUENCE [LARGE SCALE GENOMIC DNA]</scope>
    <source>
        <strain evidence="2">race PST-78</strain>
    </source>
</reference>
<sequence>MMSNLNKTNYFFFPAYESHVGSAIASEEPTPATPTPFHEVLKPLADVVTEAYSINQRNSYRQA</sequence>
<dbReference type="Proteomes" id="UP000054564">
    <property type="component" value="Unassembled WGS sequence"/>
</dbReference>
<evidence type="ECO:0000313" key="2">
    <source>
        <dbReference type="Proteomes" id="UP000054564"/>
    </source>
</evidence>
<comment type="caution">
    <text evidence="1">The sequence shown here is derived from an EMBL/GenBank/DDBJ whole genome shotgun (WGS) entry which is preliminary data.</text>
</comment>
<organism evidence="1 2">
    <name type="scientific">Puccinia striiformis f. sp. tritici PST-78</name>
    <dbReference type="NCBI Taxonomy" id="1165861"/>
    <lineage>
        <taxon>Eukaryota</taxon>
        <taxon>Fungi</taxon>
        <taxon>Dikarya</taxon>
        <taxon>Basidiomycota</taxon>
        <taxon>Pucciniomycotina</taxon>
        <taxon>Pucciniomycetes</taxon>
        <taxon>Pucciniales</taxon>
        <taxon>Pucciniaceae</taxon>
        <taxon>Puccinia</taxon>
    </lineage>
</organism>
<keyword evidence="2" id="KW-1185">Reference proteome</keyword>
<protein>
    <submittedName>
        <fullName evidence="1">Uncharacterized protein</fullName>
    </submittedName>
</protein>
<dbReference type="EMBL" id="AJIL01000023">
    <property type="protein sequence ID" value="KNF02413.1"/>
    <property type="molecule type" value="Genomic_DNA"/>
</dbReference>
<dbReference type="AlphaFoldDB" id="A0A0L0VT06"/>
<evidence type="ECO:0000313" key="1">
    <source>
        <dbReference type="EMBL" id="KNF02413.1"/>
    </source>
</evidence>
<gene>
    <name evidence="1" type="ORF">PSTG_04321</name>
</gene>